<dbReference type="EMBL" id="JAAOMP010000013">
    <property type="protein sequence ID" value="MBU2758737.1"/>
    <property type="molecule type" value="Genomic_DNA"/>
</dbReference>
<dbReference type="PANTHER" id="PTHR30582:SF24">
    <property type="entry name" value="L,D-TRANSPEPTIDASE ERFK_SRFK-RELATED"/>
    <property type="match status" value="1"/>
</dbReference>
<feature type="active site" description="Proton donor/acceptor" evidence="9">
    <location>
        <position position="132"/>
    </location>
</feature>
<accession>A0ABS5ZU59</accession>
<evidence type="ECO:0000256" key="3">
    <source>
        <dbReference type="ARBA" id="ARBA00022676"/>
    </source>
</evidence>
<dbReference type="InterPro" id="IPR038063">
    <property type="entry name" value="Transpep_catalytic_dom"/>
</dbReference>
<dbReference type="Proteomes" id="UP000755654">
    <property type="component" value="Unassembled WGS sequence"/>
</dbReference>
<evidence type="ECO:0000313" key="12">
    <source>
        <dbReference type="Proteomes" id="UP000755654"/>
    </source>
</evidence>
<keyword evidence="8 9" id="KW-0961">Cell wall biogenesis/degradation</keyword>
<dbReference type="CDD" id="cd16913">
    <property type="entry name" value="YkuD_like"/>
    <property type="match status" value="1"/>
</dbReference>
<dbReference type="PROSITE" id="PS52029">
    <property type="entry name" value="LD_TPASE"/>
    <property type="match status" value="1"/>
</dbReference>
<organism evidence="11 12">
    <name type="scientific">Acidithiobacillus sulfurivorans</name>
    <dbReference type="NCBI Taxonomy" id="1958756"/>
    <lineage>
        <taxon>Bacteria</taxon>
        <taxon>Pseudomonadati</taxon>
        <taxon>Pseudomonadota</taxon>
        <taxon>Acidithiobacillia</taxon>
        <taxon>Acidithiobacillales</taxon>
        <taxon>Acidithiobacillaceae</taxon>
        <taxon>Acidithiobacillus</taxon>
    </lineage>
</organism>
<evidence type="ECO:0000256" key="9">
    <source>
        <dbReference type="PROSITE-ProRule" id="PRU01373"/>
    </source>
</evidence>
<dbReference type="InterPro" id="IPR050979">
    <property type="entry name" value="LD-transpeptidase"/>
</dbReference>
<evidence type="ECO:0000256" key="2">
    <source>
        <dbReference type="ARBA" id="ARBA00005992"/>
    </source>
</evidence>
<reference evidence="11 12" key="1">
    <citation type="journal article" date="2021" name="ISME J.">
        <title>Genomic evolution of the class Acidithiobacillia: deep-branching Proteobacteria living in extreme acidic conditions.</title>
        <authorList>
            <person name="Moya-Beltran A."/>
            <person name="Beard S."/>
            <person name="Rojas-Villalobos C."/>
            <person name="Issotta F."/>
            <person name="Gallardo Y."/>
            <person name="Ulloa R."/>
            <person name="Giaveno A."/>
            <person name="Degli Esposti M."/>
            <person name="Johnson D.B."/>
            <person name="Quatrini R."/>
        </authorList>
    </citation>
    <scope>NUCLEOTIDE SEQUENCE [LARGE SCALE GENOMIC DNA]</scope>
    <source>
        <strain evidence="11 12">RW2</strain>
    </source>
</reference>
<keyword evidence="7 9" id="KW-0573">Peptidoglycan synthesis</keyword>
<dbReference type="InterPro" id="IPR005490">
    <property type="entry name" value="LD_TPept_cat_dom"/>
</dbReference>
<protein>
    <submittedName>
        <fullName evidence="11">L,D-transpeptidase</fullName>
    </submittedName>
</protein>
<evidence type="ECO:0000256" key="6">
    <source>
        <dbReference type="ARBA" id="ARBA00022960"/>
    </source>
</evidence>
<feature type="domain" description="L,D-TPase catalytic" evidence="10">
    <location>
        <begin position="15"/>
        <end position="172"/>
    </location>
</feature>
<gene>
    <name evidence="11" type="ORF">HAP95_00680</name>
</gene>
<proteinExistence type="inferred from homology"/>
<comment type="pathway">
    <text evidence="1 9">Cell wall biogenesis; peptidoglycan biosynthesis.</text>
</comment>
<feature type="active site" description="Nucleophile" evidence="9">
    <location>
        <position position="148"/>
    </location>
</feature>
<name>A0ABS5ZU59_9PROT</name>
<keyword evidence="6 9" id="KW-0133">Cell shape</keyword>
<comment type="caution">
    <text evidence="11">The sequence shown here is derived from an EMBL/GenBank/DDBJ whole genome shotgun (WGS) entry which is preliminary data.</text>
</comment>
<evidence type="ECO:0000259" key="10">
    <source>
        <dbReference type="PROSITE" id="PS52029"/>
    </source>
</evidence>
<dbReference type="PANTHER" id="PTHR30582">
    <property type="entry name" value="L,D-TRANSPEPTIDASE"/>
    <property type="match status" value="1"/>
</dbReference>
<evidence type="ECO:0000256" key="5">
    <source>
        <dbReference type="ARBA" id="ARBA00022801"/>
    </source>
</evidence>
<evidence type="ECO:0000313" key="11">
    <source>
        <dbReference type="EMBL" id="MBU2758737.1"/>
    </source>
</evidence>
<dbReference type="SUPFAM" id="SSF141523">
    <property type="entry name" value="L,D-transpeptidase catalytic domain-like"/>
    <property type="match status" value="1"/>
</dbReference>
<dbReference type="Pfam" id="PF03734">
    <property type="entry name" value="YkuD"/>
    <property type="match status" value="1"/>
</dbReference>
<dbReference type="Gene3D" id="2.40.440.10">
    <property type="entry name" value="L,D-transpeptidase catalytic domain-like"/>
    <property type="match status" value="1"/>
</dbReference>
<evidence type="ECO:0000256" key="4">
    <source>
        <dbReference type="ARBA" id="ARBA00022679"/>
    </source>
</evidence>
<keyword evidence="4" id="KW-0808">Transferase</keyword>
<evidence type="ECO:0000256" key="7">
    <source>
        <dbReference type="ARBA" id="ARBA00022984"/>
    </source>
</evidence>
<keyword evidence="3" id="KW-0328">Glycosyltransferase</keyword>
<keyword evidence="5" id="KW-0378">Hydrolase</keyword>
<evidence type="ECO:0000256" key="1">
    <source>
        <dbReference type="ARBA" id="ARBA00004752"/>
    </source>
</evidence>
<evidence type="ECO:0000256" key="8">
    <source>
        <dbReference type="ARBA" id="ARBA00023316"/>
    </source>
</evidence>
<comment type="similarity">
    <text evidence="2">Belongs to the YkuD family.</text>
</comment>
<keyword evidence="12" id="KW-1185">Reference proteome</keyword>
<sequence length="185" mass="20621">MLNPLLFLKNETPANWFWVDVSTQNLRVMQAAHETVQYPISTALNGLGERRASACTPRGWHQVRAKIGAGLPANAILRGRRWTGDCYDASKSPDENGHHDWILGRILWLSGMESGFNRGGCCDTFRRYIYIHGTADTARLGQPVSAGCIRMSPENVCILFPETTPGLPVFIGLQPPVDFPPLRRF</sequence>